<proteinExistence type="predicted"/>
<evidence type="ECO:0000259" key="1">
    <source>
        <dbReference type="Pfam" id="PF09848"/>
    </source>
</evidence>
<dbReference type="InterPro" id="IPR027417">
    <property type="entry name" value="P-loop_NTPase"/>
</dbReference>
<evidence type="ECO:0000313" key="2">
    <source>
        <dbReference type="EMBL" id="SEL36007.1"/>
    </source>
</evidence>
<dbReference type="RefSeq" id="WP_074835847.1">
    <property type="nucleotide sequence ID" value="NZ_FOAT01000022.1"/>
</dbReference>
<feature type="domain" description="Schlafen group 3-like DNA/RNA helicase" evidence="1">
    <location>
        <begin position="266"/>
        <end position="604"/>
    </location>
</feature>
<protein>
    <recommendedName>
        <fullName evidence="1">Schlafen group 3-like DNA/RNA helicase domain-containing protein</fullName>
    </recommendedName>
</protein>
<organism evidence="2 3">
    <name type="scientific">Ruminococcus albus</name>
    <dbReference type="NCBI Taxonomy" id="1264"/>
    <lineage>
        <taxon>Bacteria</taxon>
        <taxon>Bacillati</taxon>
        <taxon>Bacillota</taxon>
        <taxon>Clostridia</taxon>
        <taxon>Eubacteriales</taxon>
        <taxon>Oscillospiraceae</taxon>
        <taxon>Ruminococcus</taxon>
    </lineage>
</organism>
<reference evidence="2 3" key="1">
    <citation type="submission" date="2016-10" db="EMBL/GenBank/DDBJ databases">
        <authorList>
            <person name="de Groot N.N."/>
        </authorList>
    </citation>
    <scope>NUCLEOTIDE SEQUENCE [LARGE SCALE GENOMIC DNA]</scope>
    <source>
        <strain evidence="2 3">KH2T6</strain>
    </source>
</reference>
<dbReference type="EMBL" id="FOAT01000022">
    <property type="protein sequence ID" value="SEL36007.1"/>
    <property type="molecule type" value="Genomic_DNA"/>
</dbReference>
<dbReference type="Pfam" id="PF09848">
    <property type="entry name" value="SLFN-g3_helicase"/>
    <property type="match status" value="1"/>
</dbReference>
<evidence type="ECO:0000313" key="3">
    <source>
        <dbReference type="Proteomes" id="UP000186015"/>
    </source>
</evidence>
<dbReference type="OrthoDB" id="3193269at2"/>
<dbReference type="CDD" id="cd00009">
    <property type="entry name" value="AAA"/>
    <property type="match status" value="1"/>
</dbReference>
<dbReference type="SUPFAM" id="SSF52540">
    <property type="entry name" value="P-loop containing nucleoside triphosphate hydrolases"/>
    <property type="match status" value="2"/>
</dbReference>
<sequence>MLIYSGTKQKFSEEVISDQIARRIDTLFWKHGLKHENEREYLSWKNSLVYMQRVLDTPSISDDVQIAIEYCIPQTALRVDFIIAGENADGKENVIIVELKQWQKAQRTHRNHIVKTYTGGMERDVPHPSYQAYSYAKTIESYSETAQEQHIFFHPCAYLHNYETIHRHEIDNDHYRDVLDAAPVYIKSDEDKLREFIQSYVTKPSKKDILYEIDNGRIRPTKSLQDALVSLIEGNEEYLMLDEQKMAYETILEIIRLGMTKDRKFTIIIEGGPGTGKSVIAIQLLAELVKRGLNAQYVTKNSAPREVYKEKLIQNNYGKGFVGNLMRSSVSYTNCKPNTFDCLIVDEAHRLGEGAFIFGRKGGNQIEEIIQASRINVFFIDENQIVTSADKGSISDIKQIAYKHHSIVYHDESINLKSQFRCNGSDGFISFLDSFLSLDGQASHYAFEDHYDFRVFDDPSEMRESLRKINAKRNAARLVAGYCYDWKSQNDPDSYDIILNQEKFKAQWNFKSTKTWAIDPYSFDQVGCIHTAQGLEFDYVGVIIGKDLVFKEGKVCTDSTQRAKSDFSLRGLRPNNPKCDMIIRNTYRTLMTRGQKGCFVYCEDRALSDYLKMLINANFQNSNQTPN</sequence>
<name>A0A1H7PLR8_RUMAL</name>
<gene>
    <name evidence="2" type="ORF">SAMN05216469_12225</name>
</gene>
<dbReference type="AlphaFoldDB" id="A0A1H7PLR8"/>
<accession>A0A1H7PLR8</accession>
<dbReference type="InterPro" id="IPR018647">
    <property type="entry name" value="SLFN_3-like_DNA/RNA_helicase"/>
</dbReference>
<dbReference type="Gene3D" id="3.40.50.300">
    <property type="entry name" value="P-loop containing nucleotide triphosphate hydrolases"/>
    <property type="match status" value="1"/>
</dbReference>
<dbReference type="Proteomes" id="UP000186015">
    <property type="component" value="Unassembled WGS sequence"/>
</dbReference>